<evidence type="ECO:0000313" key="12">
    <source>
        <dbReference type="EMBL" id="KLN62403.1"/>
    </source>
</evidence>
<dbReference type="PANTHER" id="PTHR44936:SF9">
    <property type="entry name" value="SENSOR PROTEIN CREC"/>
    <property type="match status" value="1"/>
</dbReference>
<accession>A0A0H2MJ42</accession>
<dbReference type="PRINTS" id="PR00344">
    <property type="entry name" value="BCTRLSENSOR"/>
</dbReference>
<dbReference type="Gene3D" id="6.10.340.10">
    <property type="match status" value="1"/>
</dbReference>
<evidence type="ECO:0000256" key="2">
    <source>
        <dbReference type="ARBA" id="ARBA00004651"/>
    </source>
</evidence>
<dbReference type="EMBL" id="LAQL01000002">
    <property type="protein sequence ID" value="KLN62403.1"/>
    <property type="molecule type" value="Genomic_DNA"/>
</dbReference>
<proteinExistence type="predicted"/>
<keyword evidence="9" id="KW-0843">Virulence</keyword>
<reference evidence="12 13" key="1">
    <citation type="submission" date="2015-03" db="EMBL/GenBank/DDBJ databases">
        <title>Genome Sequence of Kiloniella spongiae MEBiC09566, isolated from a marine sponge.</title>
        <authorList>
            <person name="Shao Z."/>
            <person name="Wang L."/>
            <person name="Li X."/>
        </authorList>
    </citation>
    <scope>NUCLEOTIDE SEQUENCE [LARGE SCALE GENOMIC DNA]</scope>
    <source>
        <strain evidence="12 13">MEBiC09566</strain>
    </source>
</reference>
<dbReference type="Proteomes" id="UP000035444">
    <property type="component" value="Unassembled WGS sequence"/>
</dbReference>
<dbReference type="InterPro" id="IPR004358">
    <property type="entry name" value="Sig_transdc_His_kin-like_C"/>
</dbReference>
<dbReference type="PROSITE" id="PS50109">
    <property type="entry name" value="HIS_KIN"/>
    <property type="match status" value="1"/>
</dbReference>
<evidence type="ECO:0000256" key="4">
    <source>
        <dbReference type="ARBA" id="ARBA00022475"/>
    </source>
</evidence>
<dbReference type="SMART" id="SM00387">
    <property type="entry name" value="HATPase_c"/>
    <property type="match status" value="1"/>
</dbReference>
<dbReference type="InterPro" id="IPR036890">
    <property type="entry name" value="HATPase_C_sf"/>
</dbReference>
<keyword evidence="7" id="KW-0418">Kinase</keyword>
<comment type="subcellular location">
    <subcellularLocation>
        <location evidence="2">Cell membrane</location>
        <topology evidence="2">Multi-pass membrane protein</topology>
    </subcellularLocation>
</comment>
<keyword evidence="4" id="KW-1003">Cell membrane</keyword>
<evidence type="ECO:0000256" key="1">
    <source>
        <dbReference type="ARBA" id="ARBA00000085"/>
    </source>
</evidence>
<dbReference type="InterPro" id="IPR003594">
    <property type="entry name" value="HATPase_dom"/>
</dbReference>
<evidence type="ECO:0000256" key="5">
    <source>
        <dbReference type="ARBA" id="ARBA00022553"/>
    </source>
</evidence>
<dbReference type="InterPro" id="IPR050980">
    <property type="entry name" value="2C_sensor_his_kinase"/>
</dbReference>
<keyword evidence="8" id="KW-0902">Two-component regulatory system</keyword>
<gene>
    <name evidence="12" type="ORF">WH96_02555</name>
</gene>
<feature type="transmembrane region" description="Helical" evidence="10">
    <location>
        <begin position="169"/>
        <end position="192"/>
    </location>
</feature>
<evidence type="ECO:0000256" key="10">
    <source>
        <dbReference type="SAM" id="Phobius"/>
    </source>
</evidence>
<dbReference type="CDD" id="cd00075">
    <property type="entry name" value="HATPase"/>
    <property type="match status" value="1"/>
</dbReference>
<dbReference type="SUPFAM" id="SSF47384">
    <property type="entry name" value="Homodimeric domain of signal transducing histidine kinase"/>
    <property type="match status" value="1"/>
</dbReference>
<keyword evidence="10" id="KW-0812">Transmembrane</keyword>
<protein>
    <recommendedName>
        <fullName evidence="3">histidine kinase</fullName>
        <ecNumber evidence="3">2.7.13.3</ecNumber>
    </recommendedName>
</protein>
<keyword evidence="6" id="KW-0808">Transferase</keyword>
<dbReference type="InterPro" id="IPR003661">
    <property type="entry name" value="HisK_dim/P_dom"/>
</dbReference>
<feature type="transmembrane region" description="Helical" evidence="10">
    <location>
        <begin position="18"/>
        <end position="39"/>
    </location>
</feature>
<evidence type="ECO:0000256" key="8">
    <source>
        <dbReference type="ARBA" id="ARBA00023012"/>
    </source>
</evidence>
<dbReference type="Gene3D" id="1.10.287.130">
    <property type="match status" value="1"/>
</dbReference>
<dbReference type="STRING" id="1489064.WH96_02555"/>
<evidence type="ECO:0000313" key="13">
    <source>
        <dbReference type="Proteomes" id="UP000035444"/>
    </source>
</evidence>
<evidence type="ECO:0000256" key="3">
    <source>
        <dbReference type="ARBA" id="ARBA00012438"/>
    </source>
</evidence>
<sequence length="474" mass="52024">MAGKIQLPPFITSLSAKLLILTAIFVLLAEILIFAPSIARFRLVYLQEHLADAHLAILALDATDDMMVSEDLEKELLSHVNALAVALQRPGQGKLKLMSSAEVEIDATYDLREESFFGLIKDAFVALGQTRHRVLRIVGPSPKNENVLVEVVMSETPMRWDMYEYSWRILALSLGIALMTAALVFVSLHWLMVQPLRRITRSMIQFRDAPEDATRIIRPSTRTDEVGVAESELASMQVSLQSSLGQKTRLAAIGTAAAKINHDLRNGLATARLISDRLNRSEDPEVREVAPVLLAAIDRAVHICGQMLNFSKEGAPQLDIMDFDLHELAGEVADTLKVAESVDITVQNHIPPGTNVSGDWEQLYRVFENLARNAEQAGAKTAEIRLQTELDCLIVSIADDGPGIPLEIRANLFKPFKGSTRKNGSGLGLAITRDLMRAHGGDIWLDVSELGGACFCLELPIKSSVTSAKSQMFG</sequence>
<keyword evidence="10" id="KW-0472">Membrane</keyword>
<dbReference type="Gene3D" id="3.30.565.10">
    <property type="entry name" value="Histidine kinase-like ATPase, C-terminal domain"/>
    <property type="match status" value="1"/>
</dbReference>
<keyword evidence="10" id="KW-1133">Transmembrane helix</keyword>
<comment type="catalytic activity">
    <reaction evidence="1">
        <text>ATP + protein L-histidine = ADP + protein N-phospho-L-histidine.</text>
        <dbReference type="EC" id="2.7.13.3"/>
    </reaction>
</comment>
<evidence type="ECO:0000256" key="6">
    <source>
        <dbReference type="ARBA" id="ARBA00022679"/>
    </source>
</evidence>
<dbReference type="Pfam" id="PF02518">
    <property type="entry name" value="HATPase_c"/>
    <property type="match status" value="1"/>
</dbReference>
<evidence type="ECO:0000256" key="9">
    <source>
        <dbReference type="ARBA" id="ARBA00023026"/>
    </source>
</evidence>
<name>A0A0H2MJ42_9PROT</name>
<dbReference type="SMART" id="SM00388">
    <property type="entry name" value="HisKA"/>
    <property type="match status" value="1"/>
</dbReference>
<keyword evidence="13" id="KW-1185">Reference proteome</keyword>
<dbReference type="GO" id="GO:0005886">
    <property type="term" value="C:plasma membrane"/>
    <property type="evidence" value="ECO:0007669"/>
    <property type="project" value="UniProtKB-SubCell"/>
</dbReference>
<dbReference type="RefSeq" id="WP_047762526.1">
    <property type="nucleotide sequence ID" value="NZ_LAQL01000002.1"/>
</dbReference>
<dbReference type="AlphaFoldDB" id="A0A0H2MJ42"/>
<feature type="domain" description="Histidine kinase" evidence="11">
    <location>
        <begin position="259"/>
        <end position="463"/>
    </location>
</feature>
<keyword evidence="5" id="KW-0597">Phosphoprotein</keyword>
<dbReference type="OrthoDB" id="9784218at2"/>
<comment type="caution">
    <text evidence="12">The sequence shown here is derived from an EMBL/GenBank/DDBJ whole genome shotgun (WGS) entry which is preliminary data.</text>
</comment>
<dbReference type="Pfam" id="PF00512">
    <property type="entry name" value="HisKA"/>
    <property type="match status" value="1"/>
</dbReference>
<dbReference type="InterPro" id="IPR005467">
    <property type="entry name" value="His_kinase_dom"/>
</dbReference>
<evidence type="ECO:0000256" key="7">
    <source>
        <dbReference type="ARBA" id="ARBA00022777"/>
    </source>
</evidence>
<dbReference type="GO" id="GO:0000155">
    <property type="term" value="F:phosphorelay sensor kinase activity"/>
    <property type="evidence" value="ECO:0007669"/>
    <property type="project" value="InterPro"/>
</dbReference>
<dbReference type="PANTHER" id="PTHR44936">
    <property type="entry name" value="SENSOR PROTEIN CREC"/>
    <property type="match status" value="1"/>
</dbReference>
<dbReference type="SUPFAM" id="SSF55874">
    <property type="entry name" value="ATPase domain of HSP90 chaperone/DNA topoisomerase II/histidine kinase"/>
    <property type="match status" value="1"/>
</dbReference>
<dbReference type="InterPro" id="IPR036097">
    <property type="entry name" value="HisK_dim/P_sf"/>
</dbReference>
<evidence type="ECO:0000259" key="11">
    <source>
        <dbReference type="PROSITE" id="PS50109"/>
    </source>
</evidence>
<dbReference type="CDD" id="cd00082">
    <property type="entry name" value="HisKA"/>
    <property type="match status" value="1"/>
</dbReference>
<organism evidence="12 13">
    <name type="scientific">Kiloniella spongiae</name>
    <dbReference type="NCBI Taxonomy" id="1489064"/>
    <lineage>
        <taxon>Bacteria</taxon>
        <taxon>Pseudomonadati</taxon>
        <taxon>Pseudomonadota</taxon>
        <taxon>Alphaproteobacteria</taxon>
        <taxon>Rhodospirillales</taxon>
        <taxon>Kiloniellaceae</taxon>
        <taxon>Kiloniella</taxon>
    </lineage>
</organism>
<dbReference type="EC" id="2.7.13.3" evidence="3"/>